<dbReference type="AlphaFoldDB" id="A0A1H0AD34"/>
<gene>
    <name evidence="2" type="ORF">SAMN05660642_04532</name>
</gene>
<accession>A0A1H0AD34</accession>
<feature type="compositionally biased region" description="Low complexity" evidence="1">
    <location>
        <begin position="59"/>
        <end position="68"/>
    </location>
</feature>
<evidence type="ECO:0000256" key="1">
    <source>
        <dbReference type="SAM" id="MobiDB-lite"/>
    </source>
</evidence>
<name>A0A1H0AD34_9ACTN</name>
<protein>
    <submittedName>
        <fullName evidence="2">Uncharacterized protein</fullName>
    </submittedName>
</protein>
<dbReference type="RefSeq" id="WP_139177252.1">
    <property type="nucleotide sequence ID" value="NZ_FNHE01000016.1"/>
</dbReference>
<dbReference type="Proteomes" id="UP000198680">
    <property type="component" value="Unassembled WGS sequence"/>
</dbReference>
<evidence type="ECO:0000313" key="2">
    <source>
        <dbReference type="EMBL" id="SDN30883.1"/>
    </source>
</evidence>
<organism evidence="2 3">
    <name type="scientific">Geodermatophilus siccatus</name>
    <dbReference type="NCBI Taxonomy" id="1137991"/>
    <lineage>
        <taxon>Bacteria</taxon>
        <taxon>Bacillati</taxon>
        <taxon>Actinomycetota</taxon>
        <taxon>Actinomycetes</taxon>
        <taxon>Geodermatophilales</taxon>
        <taxon>Geodermatophilaceae</taxon>
        <taxon>Geodermatophilus</taxon>
    </lineage>
</organism>
<proteinExistence type="predicted"/>
<feature type="region of interest" description="Disordered" evidence="1">
    <location>
        <begin position="48"/>
        <end position="68"/>
    </location>
</feature>
<sequence length="68" mass="7226">MSTGERLTWETCPTCGRCAAVGWRDGVPVAVDCPGGCRPSADEFTRRAPSAAVPSPTSRWTAAARTWT</sequence>
<evidence type="ECO:0000313" key="3">
    <source>
        <dbReference type="Proteomes" id="UP000198680"/>
    </source>
</evidence>
<dbReference type="EMBL" id="FNHE01000016">
    <property type="protein sequence ID" value="SDN30883.1"/>
    <property type="molecule type" value="Genomic_DNA"/>
</dbReference>
<reference evidence="3" key="1">
    <citation type="submission" date="2016-10" db="EMBL/GenBank/DDBJ databases">
        <authorList>
            <person name="Varghese N."/>
            <person name="Submissions S."/>
        </authorList>
    </citation>
    <scope>NUCLEOTIDE SEQUENCE [LARGE SCALE GENOMIC DNA]</scope>
    <source>
        <strain evidence="3">DSM 45419</strain>
    </source>
</reference>
<dbReference type="OrthoDB" id="5195228at2"/>
<keyword evidence="3" id="KW-1185">Reference proteome</keyword>